<dbReference type="Pfam" id="PF21863">
    <property type="entry name" value="HTH_67"/>
    <property type="match status" value="1"/>
</dbReference>
<organism evidence="1 2">
    <name type="scientific">Actinomadura rayongensis</name>
    <dbReference type="NCBI Taxonomy" id="1429076"/>
    <lineage>
        <taxon>Bacteria</taxon>
        <taxon>Bacillati</taxon>
        <taxon>Actinomycetota</taxon>
        <taxon>Actinomycetes</taxon>
        <taxon>Streptosporangiales</taxon>
        <taxon>Thermomonosporaceae</taxon>
        <taxon>Actinomadura</taxon>
    </lineage>
</organism>
<protein>
    <recommendedName>
        <fullName evidence="3">SalK</fullName>
    </recommendedName>
</protein>
<sequence>MDASYARTLWRVIEPVHIISYFAPESVAAAKEIGLRGYWMGYFAMRAAPLGPVGPGVVEATFHGFHPKRVRRAIPDAWTFAAHADVLAARSAAAAAALRRALPEIDGMAPPITELLRRAVDAADGTGRPLFAGNRDLPSPDDPVEALWQAVTALREHRGDGHVAILTAEGLDGPQSNVLASAVMGSPGQWLKDSRGYSDDEWDAAHAALVERGLLASDGTATEEGRVFRQAIEDRTDSRAAGPYRVLDDPSALYDALLPVAEAVIATGEIPFPNPVGVTRPA</sequence>
<evidence type="ECO:0000313" key="1">
    <source>
        <dbReference type="EMBL" id="MXQ63615.1"/>
    </source>
</evidence>
<evidence type="ECO:0008006" key="3">
    <source>
        <dbReference type="Google" id="ProtNLM"/>
    </source>
</evidence>
<evidence type="ECO:0000313" key="2">
    <source>
        <dbReference type="Proteomes" id="UP000431901"/>
    </source>
</evidence>
<gene>
    <name evidence="1" type="ORF">GQ466_06185</name>
</gene>
<comment type="caution">
    <text evidence="1">The sequence shown here is derived from an EMBL/GenBank/DDBJ whole genome shotgun (WGS) entry which is preliminary data.</text>
</comment>
<keyword evidence="2" id="KW-1185">Reference proteome</keyword>
<proteinExistence type="predicted"/>
<dbReference type="AlphaFoldDB" id="A0A6I4W5J8"/>
<dbReference type="EMBL" id="WUTW01000001">
    <property type="protein sequence ID" value="MXQ63615.1"/>
    <property type="molecule type" value="Genomic_DNA"/>
</dbReference>
<name>A0A6I4W5J8_9ACTN</name>
<dbReference type="Proteomes" id="UP000431901">
    <property type="component" value="Unassembled WGS sequence"/>
</dbReference>
<dbReference type="NCBIfam" id="NF047719">
    <property type="entry name" value="SCO6745_fam_HTH"/>
    <property type="match status" value="1"/>
</dbReference>
<dbReference type="RefSeq" id="WP_161101749.1">
    <property type="nucleotide sequence ID" value="NZ_JBHLYI010000005.1"/>
</dbReference>
<reference evidence="1 2" key="1">
    <citation type="submission" date="2019-12" db="EMBL/GenBank/DDBJ databases">
        <title>Nocardia macrotermitis sp. nov. and Nocardia aurantia sp. nov., isolated from the gut of the fungus growing-termite Macrotermes natalensis.</title>
        <authorList>
            <person name="Christine B."/>
            <person name="Rene B."/>
        </authorList>
    </citation>
    <scope>NUCLEOTIDE SEQUENCE [LARGE SCALE GENOMIC DNA]</scope>
    <source>
        <strain evidence="1 2">DSM 102126</strain>
    </source>
</reference>
<dbReference type="OrthoDB" id="157052at2"/>
<accession>A0A6I4W5J8</accession>
<dbReference type="InterPro" id="IPR054058">
    <property type="entry name" value="HTH_67"/>
</dbReference>